<protein>
    <submittedName>
        <fullName evidence="2">Uncharacterized protein</fullName>
    </submittedName>
</protein>
<evidence type="ECO:0000256" key="1">
    <source>
        <dbReference type="SAM" id="Phobius"/>
    </source>
</evidence>
<evidence type="ECO:0000313" key="2">
    <source>
        <dbReference type="EMBL" id="QHS91443.1"/>
    </source>
</evidence>
<dbReference type="AlphaFoldDB" id="A0A6C0BJD3"/>
<accession>A0A6C0BJD3</accession>
<dbReference type="EMBL" id="MN739162">
    <property type="protein sequence ID" value="QHS91443.1"/>
    <property type="molecule type" value="Genomic_DNA"/>
</dbReference>
<name>A0A6C0BJD3_9ZZZZ</name>
<keyword evidence="1" id="KW-0812">Transmembrane</keyword>
<organism evidence="2">
    <name type="scientific">viral metagenome</name>
    <dbReference type="NCBI Taxonomy" id="1070528"/>
    <lineage>
        <taxon>unclassified sequences</taxon>
        <taxon>metagenomes</taxon>
        <taxon>organismal metagenomes</taxon>
    </lineage>
</organism>
<reference evidence="2" key="1">
    <citation type="journal article" date="2020" name="Nature">
        <title>Giant virus diversity and host interactions through global metagenomics.</title>
        <authorList>
            <person name="Schulz F."/>
            <person name="Roux S."/>
            <person name="Paez-Espino D."/>
            <person name="Jungbluth S."/>
            <person name="Walsh D.A."/>
            <person name="Denef V.J."/>
            <person name="McMahon K.D."/>
            <person name="Konstantinidis K.T."/>
            <person name="Eloe-Fadrosh E.A."/>
            <person name="Kyrpides N.C."/>
            <person name="Woyke T."/>
        </authorList>
    </citation>
    <scope>NUCLEOTIDE SEQUENCE</scope>
    <source>
        <strain evidence="2">GVMAG-M-3300013006-15</strain>
    </source>
</reference>
<sequence length="162" mass="17742">MAISQRTLDFLARVFSFVAVGVTIFFMYVTLSGTYLDNKGRPFLAMLGTLGLIALLWMYYVRWFIATSQFTYPTWPPYLSSCPDYLTFMGNDPATGSNMCVDFIGVSRRNGLKKADPLIPPAPGQKDYIFLTKPSDSNATKCNAAQSKGLSWAGITAGTGCA</sequence>
<keyword evidence="1" id="KW-1133">Transmembrane helix</keyword>
<proteinExistence type="predicted"/>
<feature type="transmembrane region" description="Helical" evidence="1">
    <location>
        <begin position="43"/>
        <end position="61"/>
    </location>
</feature>
<keyword evidence="1" id="KW-0472">Membrane</keyword>
<feature type="transmembrane region" description="Helical" evidence="1">
    <location>
        <begin position="12"/>
        <end position="31"/>
    </location>
</feature>